<dbReference type="GO" id="GO:0006865">
    <property type="term" value="P:amino acid transport"/>
    <property type="evidence" value="ECO:0007669"/>
    <property type="project" value="UniProtKB-KW"/>
</dbReference>
<evidence type="ECO:0000256" key="4">
    <source>
        <dbReference type="ARBA" id="ARBA00022692"/>
    </source>
</evidence>
<evidence type="ECO:0000256" key="9">
    <source>
        <dbReference type="ARBA" id="ARBA00023294"/>
    </source>
</evidence>
<keyword evidence="4 11" id="KW-0812">Transmembrane</keyword>
<evidence type="ECO:0000256" key="5">
    <source>
        <dbReference type="ARBA" id="ARBA00022847"/>
    </source>
</evidence>
<dbReference type="AlphaFoldDB" id="A0A6A1V4L7"/>
<feature type="transmembrane region" description="Helical" evidence="11">
    <location>
        <begin position="334"/>
        <end position="355"/>
    </location>
</feature>
<feature type="domain" description="Amino acid transporter transmembrane" evidence="12">
    <location>
        <begin position="332"/>
        <end position="453"/>
    </location>
</feature>
<feature type="transmembrane region" description="Helical" evidence="11">
    <location>
        <begin position="219"/>
        <end position="240"/>
    </location>
</feature>
<keyword evidence="7 11" id="KW-1133">Transmembrane helix</keyword>
<keyword evidence="3" id="KW-0813">Transport</keyword>
<keyword evidence="5" id="KW-0769">Symport</keyword>
<evidence type="ECO:0000256" key="6">
    <source>
        <dbReference type="ARBA" id="ARBA00022970"/>
    </source>
</evidence>
<dbReference type="EMBL" id="RXIC02000025">
    <property type="protein sequence ID" value="KAB1207621.1"/>
    <property type="molecule type" value="Genomic_DNA"/>
</dbReference>
<proteinExistence type="inferred from homology"/>
<keyword evidence="6" id="KW-0029">Amino-acid transport</keyword>
<evidence type="ECO:0000256" key="10">
    <source>
        <dbReference type="ARBA" id="ARBA00045588"/>
    </source>
</evidence>
<reference evidence="13 14" key="1">
    <citation type="journal article" date="2019" name="Plant Biotechnol. J.">
        <title>The red bayberry genome and genetic basis of sex determination.</title>
        <authorList>
            <person name="Jia H.M."/>
            <person name="Jia H.J."/>
            <person name="Cai Q.L."/>
            <person name="Wang Y."/>
            <person name="Zhao H.B."/>
            <person name="Yang W.F."/>
            <person name="Wang G.Y."/>
            <person name="Li Y.H."/>
            <person name="Zhan D.L."/>
            <person name="Shen Y.T."/>
            <person name="Niu Q.F."/>
            <person name="Chang L."/>
            <person name="Qiu J."/>
            <person name="Zhao L."/>
            <person name="Xie H.B."/>
            <person name="Fu W.Y."/>
            <person name="Jin J."/>
            <person name="Li X.W."/>
            <person name="Jiao Y."/>
            <person name="Zhou C.C."/>
            <person name="Tu T."/>
            <person name="Chai C.Y."/>
            <person name="Gao J.L."/>
            <person name="Fan L.J."/>
            <person name="van de Weg E."/>
            <person name="Wang J.Y."/>
            <person name="Gao Z.S."/>
        </authorList>
    </citation>
    <scope>NUCLEOTIDE SEQUENCE [LARGE SCALE GENOMIC DNA]</scope>
    <source>
        <tissue evidence="13">Leaves</tissue>
    </source>
</reference>
<accession>A0A6A1V4L7</accession>
<name>A0A6A1V4L7_9ROSI</name>
<evidence type="ECO:0000256" key="8">
    <source>
        <dbReference type="ARBA" id="ARBA00023136"/>
    </source>
</evidence>
<protein>
    <submittedName>
        <fullName evidence="13">Lysine histidine transporter-like 8</fullName>
    </submittedName>
</protein>
<dbReference type="GO" id="GO:0012505">
    <property type="term" value="C:endomembrane system"/>
    <property type="evidence" value="ECO:0007669"/>
    <property type="project" value="UniProtKB-SubCell"/>
</dbReference>
<feature type="transmembrane region" description="Helical" evidence="11">
    <location>
        <begin position="402"/>
        <end position="420"/>
    </location>
</feature>
<comment type="function">
    <text evidence="10">Carrier protein involved in proton-driven auxin influx. Mediates the formation of auxin gradient from developing leaves (site of auxin biosynthesis) to tips by contributing to the loading of auxin in vascular tissues and facilitating acropetal (base to tip) auxin transport within inner tissues of the root apex, and basipetal (tip to base) auxin transport within outer tissues of the root apex. May be involved in lateral roots and nodules formation.</text>
</comment>
<dbReference type="OrthoDB" id="40134at2759"/>
<keyword evidence="9" id="KW-0927">Auxin signaling pathway</keyword>
<evidence type="ECO:0000256" key="2">
    <source>
        <dbReference type="ARBA" id="ARBA00005590"/>
    </source>
</evidence>
<evidence type="ECO:0000313" key="14">
    <source>
        <dbReference type="Proteomes" id="UP000516437"/>
    </source>
</evidence>
<dbReference type="Pfam" id="PF01490">
    <property type="entry name" value="Aa_trans"/>
    <property type="match status" value="2"/>
</dbReference>
<feature type="transmembrane region" description="Helical" evidence="11">
    <location>
        <begin position="432"/>
        <end position="458"/>
    </location>
</feature>
<evidence type="ECO:0000259" key="12">
    <source>
        <dbReference type="Pfam" id="PF01490"/>
    </source>
</evidence>
<keyword evidence="14" id="KW-1185">Reference proteome</keyword>
<sequence>MGEVVAEANFRPGIALHPSNTKNPEEEVQVATIAASPSRKATSIASANWQGNEQNPQEAWLPITESRNGNTFLVTFQILCSGIGMQALVLPVAFPALGWAWGIVCLSLAFVWQLYTIWLLVVLHESVPGIRYSRYLQLAIAAFGAKLGKLLAIFPVMYLSGGTCAMLIITGGRTMELFFRTICRGEAACHAKSVSGAEWFLVFTCIAILIAQLPNLNSIAWVSLVGSITAVLYTTLILVFSIGKGRPSGVSYSPSEVGDSGMDNISSILNALGIIALAFRGHNVILEIQGTLPSGPKHPSYKPMRKAVVPYNGGLLSAFSKIHGHNTSKLTMGFVYLIVLVNCLCTFQVYAVPVFDNLELRYTARKKQRCPGWVRTGLRVFFGGLAFLIAVAFPFLGSLAPLIGGITLPLTLAYPCFMWLSMKKPRPNGAVWSLNLGLGCFGIVLSLLLVVAAGWTLADKGLDANFFKP</sequence>
<feature type="transmembrane region" description="Helical" evidence="11">
    <location>
        <begin position="376"/>
        <end position="396"/>
    </location>
</feature>
<feature type="transmembrane region" description="Helical" evidence="11">
    <location>
        <begin position="99"/>
        <end position="123"/>
    </location>
</feature>
<feature type="transmembrane region" description="Helical" evidence="11">
    <location>
        <begin position="72"/>
        <end position="93"/>
    </location>
</feature>
<dbReference type="Proteomes" id="UP000516437">
    <property type="component" value="Chromosome 7"/>
</dbReference>
<evidence type="ECO:0000256" key="7">
    <source>
        <dbReference type="ARBA" id="ARBA00022989"/>
    </source>
</evidence>
<dbReference type="InterPro" id="IPR013057">
    <property type="entry name" value="AA_transpt_TM"/>
</dbReference>
<evidence type="ECO:0000313" key="13">
    <source>
        <dbReference type="EMBL" id="KAB1207621.1"/>
    </source>
</evidence>
<dbReference type="GO" id="GO:0015293">
    <property type="term" value="F:symporter activity"/>
    <property type="evidence" value="ECO:0007669"/>
    <property type="project" value="UniProtKB-KW"/>
</dbReference>
<comment type="similarity">
    <text evidence="2">Belongs to the amino acid/polyamine transporter 2 family. Amino acid/auxin permease (AAAP) (TC 2.A.18.1) subfamily.</text>
</comment>
<evidence type="ECO:0000256" key="1">
    <source>
        <dbReference type="ARBA" id="ARBA00004127"/>
    </source>
</evidence>
<organism evidence="13 14">
    <name type="scientific">Morella rubra</name>
    <name type="common">Chinese bayberry</name>
    <dbReference type="NCBI Taxonomy" id="262757"/>
    <lineage>
        <taxon>Eukaryota</taxon>
        <taxon>Viridiplantae</taxon>
        <taxon>Streptophyta</taxon>
        <taxon>Embryophyta</taxon>
        <taxon>Tracheophyta</taxon>
        <taxon>Spermatophyta</taxon>
        <taxon>Magnoliopsida</taxon>
        <taxon>eudicotyledons</taxon>
        <taxon>Gunneridae</taxon>
        <taxon>Pentapetalae</taxon>
        <taxon>rosids</taxon>
        <taxon>fabids</taxon>
        <taxon>Fagales</taxon>
        <taxon>Myricaceae</taxon>
        <taxon>Morella</taxon>
    </lineage>
</organism>
<gene>
    <name evidence="13" type="ORF">CJ030_MR7G014906</name>
</gene>
<dbReference type="PANTHER" id="PTHR48017">
    <property type="entry name" value="OS05G0424000 PROTEIN-RELATED"/>
    <property type="match status" value="1"/>
</dbReference>
<comment type="subcellular location">
    <subcellularLocation>
        <location evidence="1">Endomembrane system</location>
        <topology evidence="1">Multi-pass membrane protein</topology>
    </subcellularLocation>
</comment>
<feature type="transmembrane region" description="Helical" evidence="11">
    <location>
        <begin position="195"/>
        <end position="213"/>
    </location>
</feature>
<feature type="domain" description="Amino acid transporter transmembrane" evidence="12">
    <location>
        <begin position="70"/>
        <end position="306"/>
    </location>
</feature>
<keyword evidence="8 11" id="KW-0472">Membrane</keyword>
<dbReference type="GO" id="GO:0009734">
    <property type="term" value="P:auxin-activated signaling pathway"/>
    <property type="evidence" value="ECO:0007669"/>
    <property type="project" value="UniProtKB-KW"/>
</dbReference>
<evidence type="ECO:0000256" key="11">
    <source>
        <dbReference type="SAM" id="Phobius"/>
    </source>
</evidence>
<evidence type="ECO:0000256" key="3">
    <source>
        <dbReference type="ARBA" id="ARBA00022448"/>
    </source>
</evidence>
<comment type="caution">
    <text evidence="13">The sequence shown here is derived from an EMBL/GenBank/DDBJ whole genome shotgun (WGS) entry which is preliminary data.</text>
</comment>